<comment type="catalytic activity">
    <reaction evidence="6">
        <text>(sulfur carrier)-H + L-cysteine = (sulfur carrier)-SH + L-alanine</text>
        <dbReference type="Rhea" id="RHEA:43892"/>
        <dbReference type="Rhea" id="RHEA-COMP:14737"/>
        <dbReference type="Rhea" id="RHEA-COMP:14739"/>
        <dbReference type="ChEBI" id="CHEBI:29917"/>
        <dbReference type="ChEBI" id="CHEBI:35235"/>
        <dbReference type="ChEBI" id="CHEBI:57972"/>
        <dbReference type="ChEBI" id="CHEBI:64428"/>
        <dbReference type="EC" id="2.8.1.7"/>
    </reaction>
</comment>
<dbReference type="PANTHER" id="PTHR43586:SF8">
    <property type="entry name" value="CYSTEINE DESULFURASE 1, CHLOROPLASTIC"/>
    <property type="match status" value="1"/>
</dbReference>
<dbReference type="Gene3D" id="3.90.1150.10">
    <property type="entry name" value="Aspartate Aminotransferase, domain 1"/>
    <property type="match status" value="1"/>
</dbReference>
<dbReference type="InterPro" id="IPR015422">
    <property type="entry name" value="PyrdxlP-dep_Trfase_small"/>
</dbReference>
<dbReference type="InterPro" id="IPR000192">
    <property type="entry name" value="Aminotrans_V_dom"/>
</dbReference>
<dbReference type="GO" id="GO:0031071">
    <property type="term" value="F:cysteine desulfurase activity"/>
    <property type="evidence" value="ECO:0007669"/>
    <property type="project" value="UniProtKB-EC"/>
</dbReference>
<dbReference type="KEGG" id="peg:E5R92_02355"/>
<dbReference type="EC" id="2.8.1.7" evidence="3"/>
<dbReference type="InterPro" id="IPR010970">
    <property type="entry name" value="Cys_dSase_SufS"/>
</dbReference>
<dbReference type="AlphaFoldDB" id="A0A6H1Q1C8"/>
<dbReference type="Gene3D" id="3.40.640.10">
    <property type="entry name" value="Type I PLP-dependent aspartate aminotransferase-like (Major domain)"/>
    <property type="match status" value="1"/>
</dbReference>
<dbReference type="GO" id="GO:0006534">
    <property type="term" value="P:cysteine metabolic process"/>
    <property type="evidence" value="ECO:0007669"/>
    <property type="project" value="InterPro"/>
</dbReference>
<dbReference type="EMBL" id="CP038852">
    <property type="protein sequence ID" value="QIZ20628.1"/>
    <property type="molecule type" value="Genomic_DNA"/>
</dbReference>
<evidence type="ECO:0000256" key="1">
    <source>
        <dbReference type="ARBA" id="ARBA00001933"/>
    </source>
</evidence>
<dbReference type="InterPro" id="IPR015424">
    <property type="entry name" value="PyrdxlP-dep_Trfase"/>
</dbReference>
<name>A0A6H1Q1C8_9PROT</name>
<keyword evidence="4" id="KW-0808">Transferase</keyword>
<dbReference type="RefSeq" id="WP_168606513.1">
    <property type="nucleotide sequence ID" value="NZ_CP038852.1"/>
</dbReference>
<gene>
    <name evidence="8" type="ORF">E5R92_02355</name>
</gene>
<comment type="cofactor">
    <cofactor evidence="1">
        <name>pyridoxal 5'-phosphate</name>
        <dbReference type="ChEBI" id="CHEBI:597326"/>
    </cofactor>
</comment>
<proteinExistence type="inferred from homology"/>
<sequence length="406" mass="45448">MNIDTIKKEFPIFDEKIQNNDLVYLDSANSSQKPKVVIDRINEFYTKEFSNVGRSVHYLAVAATNLYENTRTSVQKFINAKDKNEIVFTKGATEALNLVANTLGQNYLQEGDEVLITELEHHSNYVPWHFLRKSKNIKINFAEINEDGEVTLEEIEKKITQRTKVISITHLSNVTGAILPIKEITELAHSKGIIVVVDGCQGAPHLRLDMQDLDCDFYAISCHKMYGPTGLGILYGKKKWLEELPPYQGGGGMINEVKKDRISYGDLPNKFEAGTMATAQVIAFDQSIKFLERIGIDNLVKHEAGLVEYGQKLLQKNNSVKLIGNPKNKGGVLSFTIEGIHPHDVATILDEDGVAIRAGHHCCQILHDKLNIPASSRASVGIYNTREDLDKLNDAINNCKKIFNQK</sequence>
<organism evidence="8 9">
    <name type="scientific">Candidatus Pelagibacter giovannonii</name>
    <dbReference type="NCBI Taxonomy" id="2563896"/>
    <lineage>
        <taxon>Bacteria</taxon>
        <taxon>Pseudomonadati</taxon>
        <taxon>Pseudomonadota</taxon>
        <taxon>Alphaproteobacteria</taxon>
        <taxon>Candidatus Pelagibacterales</taxon>
        <taxon>Candidatus Pelagibacteraceae</taxon>
        <taxon>Candidatus Pelagibacter</taxon>
    </lineage>
</organism>
<dbReference type="SUPFAM" id="SSF53383">
    <property type="entry name" value="PLP-dependent transferases"/>
    <property type="match status" value="1"/>
</dbReference>
<dbReference type="InterPro" id="IPR015421">
    <property type="entry name" value="PyrdxlP-dep_Trfase_major"/>
</dbReference>
<evidence type="ECO:0000256" key="4">
    <source>
        <dbReference type="ARBA" id="ARBA00022679"/>
    </source>
</evidence>
<dbReference type="GO" id="GO:0030170">
    <property type="term" value="F:pyridoxal phosphate binding"/>
    <property type="evidence" value="ECO:0007669"/>
    <property type="project" value="InterPro"/>
</dbReference>
<comment type="similarity">
    <text evidence="2">Belongs to the class-V pyridoxal-phosphate-dependent aminotransferase family. Csd subfamily.</text>
</comment>
<feature type="domain" description="Aminotransferase class V" evidence="7">
    <location>
        <begin position="23"/>
        <end position="392"/>
    </location>
</feature>
<evidence type="ECO:0000313" key="9">
    <source>
        <dbReference type="Proteomes" id="UP000501094"/>
    </source>
</evidence>
<evidence type="ECO:0000256" key="3">
    <source>
        <dbReference type="ARBA" id="ARBA00012239"/>
    </source>
</evidence>
<evidence type="ECO:0000259" key="7">
    <source>
        <dbReference type="Pfam" id="PF00266"/>
    </source>
</evidence>
<evidence type="ECO:0000256" key="2">
    <source>
        <dbReference type="ARBA" id="ARBA00010447"/>
    </source>
</evidence>
<dbReference type="CDD" id="cd06453">
    <property type="entry name" value="SufS_like"/>
    <property type="match status" value="1"/>
</dbReference>
<dbReference type="NCBIfam" id="TIGR01979">
    <property type="entry name" value="sufS"/>
    <property type="match status" value="1"/>
</dbReference>
<protein>
    <recommendedName>
        <fullName evidence="3">cysteine desulfurase</fullName>
        <ecNumber evidence="3">2.8.1.7</ecNumber>
    </recommendedName>
</protein>
<accession>A0A6H1Q1C8</accession>
<keyword evidence="9" id="KW-1185">Reference proteome</keyword>
<dbReference type="Proteomes" id="UP000501094">
    <property type="component" value="Chromosome"/>
</dbReference>
<evidence type="ECO:0000313" key="8">
    <source>
        <dbReference type="EMBL" id="QIZ20628.1"/>
    </source>
</evidence>
<dbReference type="PANTHER" id="PTHR43586">
    <property type="entry name" value="CYSTEINE DESULFURASE"/>
    <property type="match status" value="1"/>
</dbReference>
<evidence type="ECO:0000256" key="5">
    <source>
        <dbReference type="ARBA" id="ARBA00022898"/>
    </source>
</evidence>
<keyword evidence="5" id="KW-0663">Pyridoxal phosphate</keyword>
<dbReference type="Pfam" id="PF00266">
    <property type="entry name" value="Aminotran_5"/>
    <property type="match status" value="1"/>
</dbReference>
<reference evidence="8 9" key="1">
    <citation type="journal article" date="2020" name="Nat. Microbiol.">
        <title>Lysogenic host-virus interactions in SAR11 marine bacteria.</title>
        <authorList>
            <person name="Morris R.M."/>
            <person name="Cain K.R."/>
            <person name="Hvorecny K.L."/>
            <person name="Kollman J.M."/>
        </authorList>
    </citation>
    <scope>NUCLEOTIDE SEQUENCE [LARGE SCALE GENOMIC DNA]</scope>
    <source>
        <strain evidence="8 9">NP1</strain>
    </source>
</reference>
<evidence type="ECO:0000256" key="6">
    <source>
        <dbReference type="ARBA" id="ARBA00050776"/>
    </source>
</evidence>